<sequence>MEYKIMFLFIKISVFILLPWICHINHDMNPLNKNLDKRHKSCGKLNTLYYRFLAKYKREKDSYIANFKDEMPHKVMKEKQCISNNKKGTDGKYNYSYRSSLYIEEYGKNAKKNKYGISKTEKYCDIEKKIFKELDYKDYLKNVKIIEDKEYKNLSRKKSRIRISLLLLFLLILILPILDLSLENIRKDGLLGLLGLLNTTNRTVGGISTIDVEGGLITLLNIGEWGASKAIPLSIILFYCLPFFIFVIIFIIVMVYYYKKVIKYENIKFRKKINKK</sequence>
<reference evidence="1" key="1">
    <citation type="submission" date="2022-06" db="EMBL/GenBank/DDBJ databases">
        <title>The First Complete Genome of the Simian Malaria Parasite Plasmodium brasilianum.</title>
        <authorList>
            <person name="Bajic M."/>
            <person name="Ravishankar S."/>
        </authorList>
    </citation>
    <scope>NUCLEOTIDE SEQUENCE</scope>
    <source>
        <strain evidence="1">Bolivian I</strain>
    </source>
</reference>
<dbReference type="EMBL" id="CM043773">
    <property type="protein sequence ID" value="KAI4840215.1"/>
    <property type="molecule type" value="Genomic_DNA"/>
</dbReference>
<gene>
    <name evidence="1" type="ORF">MKS88_001573</name>
</gene>
<organism evidence="1 2">
    <name type="scientific">Plasmodium brasilianum</name>
    <dbReference type="NCBI Taxonomy" id="5824"/>
    <lineage>
        <taxon>Eukaryota</taxon>
        <taxon>Sar</taxon>
        <taxon>Alveolata</taxon>
        <taxon>Apicomplexa</taxon>
        <taxon>Aconoidasida</taxon>
        <taxon>Haemosporida</taxon>
        <taxon>Plasmodiidae</taxon>
        <taxon>Plasmodium</taxon>
        <taxon>Plasmodium (Plasmodium)</taxon>
    </lineage>
</organism>
<comment type="caution">
    <text evidence="1">The sequence shown here is derived from an EMBL/GenBank/DDBJ whole genome shotgun (WGS) entry which is preliminary data.</text>
</comment>
<dbReference type="Proteomes" id="UP001056978">
    <property type="component" value="Chromosome 5"/>
</dbReference>
<evidence type="ECO:0000313" key="1">
    <source>
        <dbReference type="EMBL" id="KAI4840215.1"/>
    </source>
</evidence>
<accession>A0ACB9YD20</accession>
<name>A0ACB9YD20_PLABR</name>
<evidence type="ECO:0000313" key="2">
    <source>
        <dbReference type="Proteomes" id="UP001056978"/>
    </source>
</evidence>
<proteinExistence type="predicted"/>
<protein>
    <submittedName>
        <fullName evidence="1">Uncharacterized protein</fullName>
    </submittedName>
</protein>
<keyword evidence="2" id="KW-1185">Reference proteome</keyword>